<dbReference type="InterPro" id="IPR000719">
    <property type="entry name" value="Prot_kinase_dom"/>
</dbReference>
<dbReference type="GeneID" id="39582722"/>
<feature type="domain" description="Protein kinase" evidence="2">
    <location>
        <begin position="158"/>
        <end position="424"/>
    </location>
</feature>
<keyword evidence="3" id="KW-0808">Transferase</keyword>
<keyword evidence="4" id="KW-1185">Reference proteome</keyword>
<proteinExistence type="predicted"/>
<dbReference type="PROSITE" id="PS00108">
    <property type="entry name" value="PROTEIN_KINASE_ST"/>
    <property type="match status" value="1"/>
</dbReference>
<dbReference type="PROSITE" id="PS50011">
    <property type="entry name" value="PROTEIN_KINASE_DOM"/>
    <property type="match status" value="1"/>
</dbReference>
<dbReference type="AlphaFoldDB" id="A0A3N2PTV5"/>
<evidence type="ECO:0000313" key="3">
    <source>
        <dbReference type="EMBL" id="ROT37937.1"/>
    </source>
</evidence>
<evidence type="ECO:0000259" key="2">
    <source>
        <dbReference type="PROSITE" id="PS50011"/>
    </source>
</evidence>
<accession>A0A3N2PTV5</accession>
<dbReference type="EMBL" id="ML119056">
    <property type="protein sequence ID" value="ROT37937.1"/>
    <property type="molecule type" value="Genomic_DNA"/>
</dbReference>
<dbReference type="SUPFAM" id="SSF49879">
    <property type="entry name" value="SMAD/FHA domain"/>
    <property type="match status" value="1"/>
</dbReference>
<dbReference type="GO" id="GO:0004672">
    <property type="term" value="F:protein kinase activity"/>
    <property type="evidence" value="ECO:0007669"/>
    <property type="project" value="InterPro"/>
</dbReference>
<feature type="compositionally biased region" description="Basic and acidic residues" evidence="1">
    <location>
        <begin position="571"/>
        <end position="596"/>
    </location>
</feature>
<gene>
    <name evidence="3" type="ORF">SODALDRAFT_360254</name>
</gene>
<feature type="compositionally biased region" description="Polar residues" evidence="1">
    <location>
        <begin position="495"/>
        <end position="525"/>
    </location>
</feature>
<dbReference type="Pfam" id="PF00069">
    <property type="entry name" value="Pkinase"/>
    <property type="match status" value="1"/>
</dbReference>
<dbReference type="RefSeq" id="XP_028465743.1">
    <property type="nucleotide sequence ID" value="XM_028614244.1"/>
</dbReference>
<dbReference type="STRING" id="1314773.A0A3N2PTV5"/>
<sequence length="633" mass="70747">MAALEGENSVDVEVQPVAHIKVQVGGLAGLETISLYPNSILKFGQGDLQGLSPDHLEFYVINFDEQLPALCYVRDRQSQNGIRVNGHFLGAHDTITPGHCLQDGDVVTVPICKKGDRKAGGGHPQLTFYFCQELPERPPFSLKPLQRKEAASFAERYRITDRPIGDGAHAKVYLSVETATARQAACRVVDMDALRHKRDAQSTLRRLRQEIDTLRQLHHPNIISYVHAAQSPHTLYCFTELATGGDLFSFVQRRLLYGPAIREGDLKMIVRQIVDGVSYLHKAGVVHRDLKPENVLFAIRPTPDYRIVLSDLGHSGLQRQRLKSLVGTEQYIAPEMATDGSDAQHGFPVDMWALGILILFIVDSQERCQFHGLVQKQVDDRIDGLCSNSGMKLTATAQRFLKKCLKINPDERLTASQAENHGWFRAKAHLERLKRLRDRIETSWSSTRKVFSMVETIPDMSNVGHSPKASLKQEVSSKLKKTTGERLECSKRPATPSSAGLGVSSSDLKKANQSRMRAPSGQRNQITLLSKYLDHEELEKPRSSSPAGHGLFSSLQLQSIPETFVMHGHGQKSEEGPPLKRTKKEEKTDFQNDVRSKVQPVQFQMGREDNRGWGQSRLRPRFGAQKGVSCLGH</sequence>
<evidence type="ECO:0000256" key="1">
    <source>
        <dbReference type="SAM" id="MobiDB-lite"/>
    </source>
</evidence>
<dbReference type="Gene3D" id="1.10.510.10">
    <property type="entry name" value="Transferase(Phosphotransferase) domain 1"/>
    <property type="match status" value="1"/>
</dbReference>
<feature type="region of interest" description="Disordered" evidence="1">
    <location>
        <begin position="568"/>
        <end position="633"/>
    </location>
</feature>
<dbReference type="GO" id="GO:0005524">
    <property type="term" value="F:ATP binding"/>
    <property type="evidence" value="ECO:0007669"/>
    <property type="project" value="InterPro"/>
</dbReference>
<reference evidence="3 4" key="1">
    <citation type="journal article" date="2018" name="Mol. Ecol.">
        <title>The obligate alkalophilic soda-lake fungus Sodiomyces alkalinus has shifted to a protein diet.</title>
        <authorList>
            <person name="Grum-Grzhimaylo A.A."/>
            <person name="Falkoski D.L."/>
            <person name="van den Heuvel J."/>
            <person name="Valero-Jimenez C.A."/>
            <person name="Min B."/>
            <person name="Choi I.G."/>
            <person name="Lipzen A."/>
            <person name="Daum C.G."/>
            <person name="Aanen D.K."/>
            <person name="Tsang A."/>
            <person name="Henrissat B."/>
            <person name="Bilanenko E.N."/>
            <person name="de Vries R.P."/>
            <person name="van Kan J.A.L."/>
            <person name="Grigoriev I.V."/>
            <person name="Debets A.J.M."/>
        </authorList>
    </citation>
    <scope>NUCLEOTIDE SEQUENCE [LARGE SCALE GENOMIC DNA]</scope>
    <source>
        <strain evidence="3 4">F11</strain>
    </source>
</reference>
<dbReference type="SUPFAM" id="SSF56112">
    <property type="entry name" value="Protein kinase-like (PK-like)"/>
    <property type="match status" value="1"/>
</dbReference>
<dbReference type="OrthoDB" id="74764at2759"/>
<organism evidence="3 4">
    <name type="scientific">Sodiomyces alkalinus (strain CBS 110278 / VKM F-3762 / F11)</name>
    <name type="common">Alkaliphilic filamentous fungus</name>
    <dbReference type="NCBI Taxonomy" id="1314773"/>
    <lineage>
        <taxon>Eukaryota</taxon>
        <taxon>Fungi</taxon>
        <taxon>Dikarya</taxon>
        <taxon>Ascomycota</taxon>
        <taxon>Pezizomycotina</taxon>
        <taxon>Sordariomycetes</taxon>
        <taxon>Hypocreomycetidae</taxon>
        <taxon>Glomerellales</taxon>
        <taxon>Plectosphaerellaceae</taxon>
        <taxon>Sodiomyces</taxon>
    </lineage>
</organism>
<dbReference type="PANTHER" id="PTHR24347">
    <property type="entry name" value="SERINE/THREONINE-PROTEIN KINASE"/>
    <property type="match status" value="1"/>
</dbReference>
<name>A0A3N2PTV5_SODAK</name>
<dbReference type="SMART" id="SM00220">
    <property type="entry name" value="S_TKc"/>
    <property type="match status" value="1"/>
</dbReference>
<feature type="compositionally biased region" description="Basic and acidic residues" evidence="1">
    <location>
        <begin position="482"/>
        <end position="491"/>
    </location>
</feature>
<dbReference type="InterPro" id="IPR011009">
    <property type="entry name" value="Kinase-like_dom_sf"/>
</dbReference>
<evidence type="ECO:0000313" key="4">
    <source>
        <dbReference type="Proteomes" id="UP000272025"/>
    </source>
</evidence>
<dbReference type="InterPro" id="IPR008984">
    <property type="entry name" value="SMAD_FHA_dom_sf"/>
</dbReference>
<dbReference type="Proteomes" id="UP000272025">
    <property type="component" value="Unassembled WGS sequence"/>
</dbReference>
<feature type="region of interest" description="Disordered" evidence="1">
    <location>
        <begin position="459"/>
        <end position="525"/>
    </location>
</feature>
<protein>
    <submittedName>
        <fullName evidence="3">Kinase-like protein</fullName>
    </submittedName>
</protein>
<keyword evidence="3" id="KW-0418">Kinase</keyword>
<dbReference type="InterPro" id="IPR008271">
    <property type="entry name" value="Ser/Thr_kinase_AS"/>
</dbReference>